<dbReference type="Pfam" id="PF01066">
    <property type="entry name" value="CDP-OH_P_transf"/>
    <property type="match status" value="1"/>
</dbReference>
<dbReference type="PROSITE" id="PS00379">
    <property type="entry name" value="CDP_ALCOHOL_P_TRANSF"/>
    <property type="match status" value="1"/>
</dbReference>
<evidence type="ECO:0000256" key="1">
    <source>
        <dbReference type="ARBA" id="ARBA00022679"/>
    </source>
</evidence>
<comment type="similarity">
    <text evidence="2">Belongs to the CDP-alcohol phosphatidyltransferase class-I family.</text>
</comment>
<name>A0A7C1X6S6_THERO</name>
<dbReference type="GO" id="GO:0008654">
    <property type="term" value="P:phospholipid biosynthetic process"/>
    <property type="evidence" value="ECO:0007669"/>
    <property type="project" value="InterPro"/>
</dbReference>
<proteinExistence type="inferred from homology"/>
<protein>
    <submittedName>
        <fullName evidence="3">CDP-alcohol phosphatidyltransferase family protein</fullName>
    </submittedName>
</protein>
<dbReference type="GO" id="GO:0016020">
    <property type="term" value="C:membrane"/>
    <property type="evidence" value="ECO:0007669"/>
    <property type="project" value="InterPro"/>
</dbReference>
<keyword evidence="1 2" id="KW-0808">Transferase</keyword>
<comment type="caution">
    <text evidence="3">The sequence shown here is derived from an EMBL/GenBank/DDBJ whole genome shotgun (WGS) entry which is preliminary data.</text>
</comment>
<dbReference type="Gene3D" id="1.20.120.1760">
    <property type="match status" value="1"/>
</dbReference>
<dbReference type="InterPro" id="IPR000462">
    <property type="entry name" value="CDP-OH_P_trans"/>
</dbReference>
<dbReference type="InterPro" id="IPR043130">
    <property type="entry name" value="CDP-OH_PTrfase_TM_dom"/>
</dbReference>
<dbReference type="InterPro" id="IPR048254">
    <property type="entry name" value="CDP_ALCOHOL_P_TRANSF_CS"/>
</dbReference>
<dbReference type="GO" id="GO:0016780">
    <property type="term" value="F:phosphotransferase activity, for other substituted phosphate groups"/>
    <property type="evidence" value="ECO:0007669"/>
    <property type="project" value="InterPro"/>
</dbReference>
<reference evidence="3" key="1">
    <citation type="journal article" date="2020" name="mSystems">
        <title>Genome- and Community-Level Interaction Insights into Carbon Utilization and Element Cycling Functions of Hydrothermarchaeota in Hydrothermal Sediment.</title>
        <authorList>
            <person name="Zhou Z."/>
            <person name="Liu Y."/>
            <person name="Xu W."/>
            <person name="Pan J."/>
            <person name="Luo Z.H."/>
            <person name="Li M."/>
        </authorList>
    </citation>
    <scope>NUCLEOTIDE SEQUENCE [LARGE SCALE GENOMIC DNA]</scope>
    <source>
        <strain evidence="3">SpSt-222</strain>
    </source>
</reference>
<sequence length="284" mass="32104">MRTWLAEFRRSLKVRPAPELVNFALFRPLGFLVARSFLRTPVRPTDLAVAHAVLGLCAASLIARGADRLAALLLQAVTVLDNADGQLARLRGEETELGRYLDTELDAAVNLALFAAVAARTGQRCRSLAAFTVLTLLLSWDFNVEYLYRSARGEVFRPELSDRDGWGLALTRWIYRIVYAPQDQAIRWLETKLLALAARSDPNRAEVAQRWWDRWVTFAGANLGLSTQYAWLGVFLWRQRLAQYPSFVLSQLLVPLVVTIGRWVLVRREIGGRLLGSRSRPEND</sequence>
<evidence type="ECO:0000313" key="3">
    <source>
        <dbReference type="EMBL" id="HEF65913.1"/>
    </source>
</evidence>
<organism evidence="3">
    <name type="scientific">Thermomicrobium roseum</name>
    <dbReference type="NCBI Taxonomy" id="500"/>
    <lineage>
        <taxon>Bacteria</taxon>
        <taxon>Pseudomonadati</taxon>
        <taxon>Thermomicrobiota</taxon>
        <taxon>Thermomicrobia</taxon>
        <taxon>Thermomicrobiales</taxon>
        <taxon>Thermomicrobiaceae</taxon>
        <taxon>Thermomicrobium</taxon>
    </lineage>
</organism>
<dbReference type="AlphaFoldDB" id="A0A7C1X6S6"/>
<accession>A0A7C1X6S6</accession>
<gene>
    <name evidence="3" type="ORF">ENP47_09990</name>
</gene>
<evidence type="ECO:0000256" key="2">
    <source>
        <dbReference type="RuleBase" id="RU003750"/>
    </source>
</evidence>
<dbReference type="EMBL" id="DSJL01000011">
    <property type="protein sequence ID" value="HEF65913.1"/>
    <property type="molecule type" value="Genomic_DNA"/>
</dbReference>